<reference evidence="2 3" key="1">
    <citation type="journal article" date="2018" name="Sci. Rep.">
        <title>A novel species of the marine cyanobacterium Acaryochloris with a unique pigment content and lifestyle.</title>
        <authorList>
            <person name="Partensky F."/>
            <person name="Six C."/>
            <person name="Ratin M."/>
            <person name="Garczarek L."/>
            <person name="Vaulot D."/>
            <person name="Probert I."/>
            <person name="Calteau A."/>
            <person name="Gourvil P."/>
            <person name="Marie D."/>
            <person name="Grebert T."/>
            <person name="Bouchier C."/>
            <person name="Le Panse S."/>
            <person name="Gachenot M."/>
            <person name="Rodriguez F."/>
            <person name="Garrido J.L."/>
        </authorList>
    </citation>
    <scope>NUCLEOTIDE SEQUENCE [LARGE SCALE GENOMIC DNA]</scope>
    <source>
        <strain evidence="2 3">RCC1774</strain>
    </source>
</reference>
<organism evidence="2 3">
    <name type="scientific">Acaryochloris thomasi RCC1774</name>
    <dbReference type="NCBI Taxonomy" id="1764569"/>
    <lineage>
        <taxon>Bacteria</taxon>
        <taxon>Bacillati</taxon>
        <taxon>Cyanobacteriota</taxon>
        <taxon>Cyanophyceae</taxon>
        <taxon>Acaryochloridales</taxon>
        <taxon>Acaryochloridaceae</taxon>
        <taxon>Acaryochloris</taxon>
        <taxon>Acaryochloris thomasi</taxon>
    </lineage>
</organism>
<dbReference type="Proteomes" id="UP000248857">
    <property type="component" value="Unassembled WGS sequence"/>
</dbReference>
<name>A0A2W1JLT8_9CYAN</name>
<sequence length="85" mass="9098">MALVASILAIATSIGSIVCWIIVLTKLFPSEGVGLGILGIICGLYTFIWGWQNVNQHDIKNIMLIWSFCFGMGIVLNGVLTVAAS</sequence>
<evidence type="ECO:0000256" key="1">
    <source>
        <dbReference type="SAM" id="Phobius"/>
    </source>
</evidence>
<keyword evidence="1" id="KW-0472">Membrane</keyword>
<gene>
    <name evidence="2" type="ORF">C1752_04439</name>
</gene>
<protein>
    <submittedName>
        <fullName evidence="2">Uncharacterized protein</fullName>
    </submittedName>
</protein>
<keyword evidence="1" id="KW-1133">Transmembrane helix</keyword>
<feature type="transmembrane region" description="Helical" evidence="1">
    <location>
        <begin position="63"/>
        <end position="84"/>
    </location>
</feature>
<accession>A0A2W1JLT8</accession>
<feature type="transmembrane region" description="Helical" evidence="1">
    <location>
        <begin position="32"/>
        <end position="51"/>
    </location>
</feature>
<keyword evidence="3" id="KW-1185">Reference proteome</keyword>
<dbReference type="AlphaFoldDB" id="A0A2W1JLT8"/>
<feature type="transmembrane region" description="Helical" evidence="1">
    <location>
        <begin position="6"/>
        <end position="25"/>
    </location>
</feature>
<dbReference type="EMBL" id="PQWO01000014">
    <property type="protein sequence ID" value="PZD71842.1"/>
    <property type="molecule type" value="Genomic_DNA"/>
</dbReference>
<keyword evidence="1" id="KW-0812">Transmembrane</keyword>
<comment type="caution">
    <text evidence="2">The sequence shown here is derived from an EMBL/GenBank/DDBJ whole genome shotgun (WGS) entry which is preliminary data.</text>
</comment>
<proteinExistence type="predicted"/>
<evidence type="ECO:0000313" key="2">
    <source>
        <dbReference type="EMBL" id="PZD71842.1"/>
    </source>
</evidence>
<dbReference type="RefSeq" id="WP_110987670.1">
    <property type="nucleotide sequence ID" value="NZ_CAWNWM010000014.1"/>
</dbReference>
<evidence type="ECO:0000313" key="3">
    <source>
        <dbReference type="Proteomes" id="UP000248857"/>
    </source>
</evidence>
<dbReference type="OrthoDB" id="574619at2"/>